<dbReference type="Proteomes" id="UP000664545">
    <property type="component" value="Unassembled WGS sequence"/>
</dbReference>
<comment type="caution">
    <text evidence="2">The sequence shown here is derived from an EMBL/GenBank/DDBJ whole genome shotgun (WGS) entry which is preliminary data.</text>
</comment>
<keyword evidence="1" id="KW-0812">Transmembrane</keyword>
<reference evidence="2" key="1">
    <citation type="submission" date="2021-02" db="EMBL/GenBank/DDBJ databases">
        <title>Abyssanaerobacter marinus gen.nov., sp., nov, anaerobic bacterium isolated from the Onnuri vent field of Indian Ocean and suggestion of Mogibacteriaceae fam. nov., and proposal of reclassification of ambiguous this family's genus member.</title>
        <authorList>
            <person name="Kim Y.J."/>
            <person name="Yang J.-A."/>
        </authorList>
    </citation>
    <scope>NUCLEOTIDE SEQUENCE</scope>
    <source>
        <strain evidence="2">DSM 2634</strain>
    </source>
</reference>
<sequence length="220" mass="24822">MHQTFRLIKPIIGLLLIVLSVSIIAWWESVGREELLMEKVLVAKQDIEKGTKAERGLFIEVNTTEEATVRHALKSDDFRRIEGLEVKQLIPRNSQIVTSFFALKGSEINAEHTIFPIKEEWIDARSSSLRKGDTIDLYNAEGSLYIGTFKIAFVKDSNEQEVTAMDGSLEGDSILERGSATSIICFVEILASLEEYKQIINYAEGGMHFLLIQREEGVDE</sequence>
<name>A0A939D6N4_CLOAM</name>
<dbReference type="EMBL" id="JAFJZZ010000001">
    <property type="protein sequence ID" value="MBN7772055.1"/>
    <property type="molecule type" value="Genomic_DNA"/>
</dbReference>
<keyword evidence="1" id="KW-0472">Membrane</keyword>
<protein>
    <recommendedName>
        <fullName evidence="4">SAF domain-containing protein</fullName>
    </recommendedName>
</protein>
<evidence type="ECO:0000256" key="1">
    <source>
        <dbReference type="SAM" id="Phobius"/>
    </source>
</evidence>
<keyword evidence="1" id="KW-1133">Transmembrane helix</keyword>
<evidence type="ECO:0008006" key="4">
    <source>
        <dbReference type="Google" id="ProtNLM"/>
    </source>
</evidence>
<proteinExistence type="predicted"/>
<gene>
    <name evidence="2" type="ORF">JYB65_01660</name>
</gene>
<evidence type="ECO:0000313" key="3">
    <source>
        <dbReference type="Proteomes" id="UP000664545"/>
    </source>
</evidence>
<accession>A0A939D6N4</accession>
<organism evidence="2 3">
    <name type="scientific">Clostridium aminobutyricum</name>
    <dbReference type="NCBI Taxonomy" id="33953"/>
    <lineage>
        <taxon>Bacteria</taxon>
        <taxon>Bacillati</taxon>
        <taxon>Bacillota</taxon>
        <taxon>Clostridia</taxon>
        <taxon>Eubacteriales</taxon>
        <taxon>Clostridiaceae</taxon>
        <taxon>Clostridium</taxon>
    </lineage>
</organism>
<dbReference type="AlphaFoldDB" id="A0A939D6N4"/>
<feature type="transmembrane region" description="Helical" evidence="1">
    <location>
        <begin position="7"/>
        <end position="27"/>
    </location>
</feature>
<keyword evidence="3" id="KW-1185">Reference proteome</keyword>
<dbReference type="RefSeq" id="WP_206580832.1">
    <property type="nucleotide sequence ID" value="NZ_JAFJZZ010000001.1"/>
</dbReference>
<evidence type="ECO:0000313" key="2">
    <source>
        <dbReference type="EMBL" id="MBN7772055.1"/>
    </source>
</evidence>